<dbReference type="RefSeq" id="WP_377577958.1">
    <property type="nucleotide sequence ID" value="NZ_JBHTKA010000001.1"/>
</dbReference>
<proteinExistence type="predicted"/>
<evidence type="ECO:0000259" key="4">
    <source>
        <dbReference type="PROSITE" id="PS50110"/>
    </source>
</evidence>
<evidence type="ECO:0000256" key="2">
    <source>
        <dbReference type="ARBA" id="ARBA00023012"/>
    </source>
</evidence>
<dbReference type="InterPro" id="IPR011006">
    <property type="entry name" value="CheY-like_superfamily"/>
</dbReference>
<dbReference type="Gene3D" id="2.40.50.1020">
    <property type="entry name" value="LytTr DNA-binding domain"/>
    <property type="match status" value="1"/>
</dbReference>
<dbReference type="PANTHER" id="PTHR44591:SF14">
    <property type="entry name" value="PROTEIN PILG"/>
    <property type="match status" value="1"/>
</dbReference>
<keyword evidence="1 3" id="KW-0597">Phosphoprotein</keyword>
<evidence type="ECO:0000313" key="7">
    <source>
        <dbReference type="Proteomes" id="UP001597112"/>
    </source>
</evidence>
<protein>
    <submittedName>
        <fullName evidence="6">LytR/AlgR family response regulator transcription factor</fullName>
    </submittedName>
</protein>
<evidence type="ECO:0000259" key="5">
    <source>
        <dbReference type="PROSITE" id="PS50930"/>
    </source>
</evidence>
<gene>
    <name evidence="6" type="ORF">ACFQ21_09115</name>
</gene>
<dbReference type="SMART" id="SM00448">
    <property type="entry name" value="REC"/>
    <property type="match status" value="1"/>
</dbReference>
<dbReference type="InterPro" id="IPR050595">
    <property type="entry name" value="Bact_response_regulator"/>
</dbReference>
<keyword evidence="2" id="KW-0902">Two-component regulatory system</keyword>
<dbReference type="EMBL" id="JBHTKA010000001">
    <property type="protein sequence ID" value="MFD0999466.1"/>
    <property type="molecule type" value="Genomic_DNA"/>
</dbReference>
<evidence type="ECO:0000256" key="1">
    <source>
        <dbReference type="ARBA" id="ARBA00022553"/>
    </source>
</evidence>
<dbReference type="Proteomes" id="UP001597112">
    <property type="component" value="Unassembled WGS sequence"/>
</dbReference>
<dbReference type="InterPro" id="IPR001789">
    <property type="entry name" value="Sig_transdc_resp-reg_receiver"/>
</dbReference>
<dbReference type="PROSITE" id="PS50110">
    <property type="entry name" value="RESPONSE_REGULATORY"/>
    <property type="match status" value="1"/>
</dbReference>
<name>A0ABW3K2Q5_9BACT</name>
<sequence length="238" mass="26865">MEKIKVLIVEDKLLIAEDIAQRLEKHSLEVVATCSSGEEAIEKAKSKNPDLILMDIELAGALDGISAAQIISKQLAIPIIYLSDYTDNKTLDRAKKTQPANYLTKPFNEADLIRAIDLAFSNAKHIPAAGNRLARPAFVRTESQVYTKLNLEEILYLEADRSYCKVITDTRTFTLSTSMNNVYEQLNHEDFVKVHRSYIVNVSRITSLDGNSIKMGEIEIQMSKEYRDDLMGLLKIIR</sequence>
<accession>A0ABW3K2Q5</accession>
<organism evidence="6 7">
    <name type="scientific">Ohtaekwangia kribbensis</name>
    <dbReference type="NCBI Taxonomy" id="688913"/>
    <lineage>
        <taxon>Bacteria</taxon>
        <taxon>Pseudomonadati</taxon>
        <taxon>Bacteroidota</taxon>
        <taxon>Cytophagia</taxon>
        <taxon>Cytophagales</taxon>
        <taxon>Fulvivirgaceae</taxon>
        <taxon>Ohtaekwangia</taxon>
    </lineage>
</organism>
<feature type="domain" description="HTH LytTR-type" evidence="5">
    <location>
        <begin position="148"/>
        <end position="236"/>
    </location>
</feature>
<dbReference type="Gene3D" id="3.40.50.2300">
    <property type="match status" value="1"/>
</dbReference>
<dbReference type="SUPFAM" id="SSF52172">
    <property type="entry name" value="CheY-like"/>
    <property type="match status" value="1"/>
</dbReference>
<dbReference type="Pfam" id="PF04397">
    <property type="entry name" value="LytTR"/>
    <property type="match status" value="1"/>
</dbReference>
<feature type="modified residue" description="4-aspartylphosphate" evidence="3">
    <location>
        <position position="55"/>
    </location>
</feature>
<dbReference type="SMART" id="SM00850">
    <property type="entry name" value="LytTR"/>
    <property type="match status" value="1"/>
</dbReference>
<reference evidence="7" key="1">
    <citation type="journal article" date="2019" name="Int. J. Syst. Evol. Microbiol.">
        <title>The Global Catalogue of Microorganisms (GCM) 10K type strain sequencing project: providing services to taxonomists for standard genome sequencing and annotation.</title>
        <authorList>
            <consortium name="The Broad Institute Genomics Platform"/>
            <consortium name="The Broad Institute Genome Sequencing Center for Infectious Disease"/>
            <person name="Wu L."/>
            <person name="Ma J."/>
        </authorList>
    </citation>
    <scope>NUCLEOTIDE SEQUENCE [LARGE SCALE GENOMIC DNA]</scope>
    <source>
        <strain evidence="7">CCUG 58938</strain>
    </source>
</reference>
<dbReference type="PROSITE" id="PS50930">
    <property type="entry name" value="HTH_LYTTR"/>
    <property type="match status" value="1"/>
</dbReference>
<keyword evidence="7" id="KW-1185">Reference proteome</keyword>
<evidence type="ECO:0000313" key="6">
    <source>
        <dbReference type="EMBL" id="MFD0999466.1"/>
    </source>
</evidence>
<comment type="caution">
    <text evidence="6">The sequence shown here is derived from an EMBL/GenBank/DDBJ whole genome shotgun (WGS) entry which is preliminary data.</text>
</comment>
<dbReference type="PANTHER" id="PTHR44591">
    <property type="entry name" value="STRESS RESPONSE REGULATOR PROTEIN 1"/>
    <property type="match status" value="1"/>
</dbReference>
<dbReference type="InterPro" id="IPR007492">
    <property type="entry name" value="LytTR_DNA-bd_dom"/>
</dbReference>
<dbReference type="CDD" id="cd17534">
    <property type="entry name" value="REC_DC-like"/>
    <property type="match status" value="1"/>
</dbReference>
<feature type="domain" description="Response regulatory" evidence="4">
    <location>
        <begin position="5"/>
        <end position="120"/>
    </location>
</feature>
<evidence type="ECO:0000256" key="3">
    <source>
        <dbReference type="PROSITE-ProRule" id="PRU00169"/>
    </source>
</evidence>
<dbReference type="Pfam" id="PF00072">
    <property type="entry name" value="Response_reg"/>
    <property type="match status" value="1"/>
</dbReference>